<sequence>MTTAMDRVFNTVELLEAILVNLDLKTVLMTQRVHRTWKCTIQSSPRLQEKLFLRPTSVNTSILLPVYPFQSGPKSSSRSFIMGSVIGNPPMQRNPFLHRSVIDQSDLPEGSTPGIVPSWRNMLISQPAPETMIFRVNEGSDHFETSVTNAGGVRLGQILDELRSPSREHKEA</sequence>
<gene>
    <name evidence="1" type="ORF">CERZMDRAFT_85541</name>
</gene>
<keyword evidence="2" id="KW-1185">Reference proteome</keyword>
<evidence type="ECO:0000313" key="1">
    <source>
        <dbReference type="EMBL" id="KAF2211375.1"/>
    </source>
</evidence>
<accession>A0A6A6FDB2</accession>
<dbReference type="AlphaFoldDB" id="A0A6A6FDB2"/>
<proteinExistence type="predicted"/>
<evidence type="ECO:0008006" key="3">
    <source>
        <dbReference type="Google" id="ProtNLM"/>
    </source>
</evidence>
<organism evidence="1 2">
    <name type="scientific">Cercospora zeae-maydis SCOH1-5</name>
    <dbReference type="NCBI Taxonomy" id="717836"/>
    <lineage>
        <taxon>Eukaryota</taxon>
        <taxon>Fungi</taxon>
        <taxon>Dikarya</taxon>
        <taxon>Ascomycota</taxon>
        <taxon>Pezizomycotina</taxon>
        <taxon>Dothideomycetes</taxon>
        <taxon>Dothideomycetidae</taxon>
        <taxon>Mycosphaerellales</taxon>
        <taxon>Mycosphaerellaceae</taxon>
        <taxon>Cercospora</taxon>
    </lineage>
</organism>
<dbReference type="InterPro" id="IPR036047">
    <property type="entry name" value="F-box-like_dom_sf"/>
</dbReference>
<dbReference type="SUPFAM" id="SSF81383">
    <property type="entry name" value="F-box domain"/>
    <property type="match status" value="1"/>
</dbReference>
<protein>
    <recommendedName>
        <fullName evidence="3">F-box domain-containing protein</fullName>
    </recommendedName>
</protein>
<dbReference type="OrthoDB" id="3856067at2759"/>
<reference evidence="1" key="1">
    <citation type="journal article" date="2020" name="Stud. Mycol.">
        <title>101 Dothideomycetes genomes: a test case for predicting lifestyles and emergence of pathogens.</title>
        <authorList>
            <person name="Haridas S."/>
            <person name="Albert R."/>
            <person name="Binder M."/>
            <person name="Bloem J."/>
            <person name="Labutti K."/>
            <person name="Salamov A."/>
            <person name="Andreopoulos B."/>
            <person name="Baker S."/>
            <person name="Barry K."/>
            <person name="Bills G."/>
            <person name="Bluhm B."/>
            <person name="Cannon C."/>
            <person name="Castanera R."/>
            <person name="Culley D."/>
            <person name="Daum C."/>
            <person name="Ezra D."/>
            <person name="Gonzalez J."/>
            <person name="Henrissat B."/>
            <person name="Kuo A."/>
            <person name="Liang C."/>
            <person name="Lipzen A."/>
            <person name="Lutzoni F."/>
            <person name="Magnuson J."/>
            <person name="Mondo S."/>
            <person name="Nolan M."/>
            <person name="Ohm R."/>
            <person name="Pangilinan J."/>
            <person name="Park H.-J."/>
            <person name="Ramirez L."/>
            <person name="Alfaro M."/>
            <person name="Sun H."/>
            <person name="Tritt A."/>
            <person name="Yoshinaga Y."/>
            <person name="Zwiers L.-H."/>
            <person name="Turgeon B."/>
            <person name="Goodwin S."/>
            <person name="Spatafora J."/>
            <person name="Crous P."/>
            <person name="Grigoriev I."/>
        </authorList>
    </citation>
    <scope>NUCLEOTIDE SEQUENCE</scope>
    <source>
        <strain evidence="1">SCOH1-5</strain>
    </source>
</reference>
<name>A0A6A6FDB2_9PEZI</name>
<evidence type="ECO:0000313" key="2">
    <source>
        <dbReference type="Proteomes" id="UP000799539"/>
    </source>
</evidence>
<dbReference type="Proteomes" id="UP000799539">
    <property type="component" value="Unassembled WGS sequence"/>
</dbReference>
<dbReference type="EMBL" id="ML992677">
    <property type="protein sequence ID" value="KAF2211375.1"/>
    <property type="molecule type" value="Genomic_DNA"/>
</dbReference>